<accession>A0A1W1BXN1</accession>
<dbReference type="PROSITE" id="PS51257">
    <property type="entry name" value="PROKAR_LIPOPROTEIN"/>
    <property type="match status" value="1"/>
</dbReference>
<evidence type="ECO:0000313" key="2">
    <source>
        <dbReference type="EMBL" id="SFV58360.1"/>
    </source>
</evidence>
<dbReference type="SUPFAM" id="SSF110997">
    <property type="entry name" value="Sporulation related repeat"/>
    <property type="match status" value="1"/>
</dbReference>
<feature type="domain" description="SPOR" evidence="1">
    <location>
        <begin position="73"/>
        <end position="148"/>
    </location>
</feature>
<dbReference type="InterPro" id="IPR007730">
    <property type="entry name" value="SPOR-like_dom"/>
</dbReference>
<gene>
    <name evidence="2" type="ORF">MNB_SV-14-1403</name>
</gene>
<evidence type="ECO:0000259" key="1">
    <source>
        <dbReference type="PROSITE" id="PS51724"/>
    </source>
</evidence>
<organism evidence="2">
    <name type="scientific">hydrothermal vent metagenome</name>
    <dbReference type="NCBI Taxonomy" id="652676"/>
    <lineage>
        <taxon>unclassified sequences</taxon>
        <taxon>metagenomes</taxon>
        <taxon>ecological metagenomes</taxon>
    </lineage>
</organism>
<dbReference type="PROSITE" id="PS51724">
    <property type="entry name" value="SPOR"/>
    <property type="match status" value="1"/>
</dbReference>
<dbReference type="AlphaFoldDB" id="A0A1W1BXN1"/>
<dbReference type="Pfam" id="PF05036">
    <property type="entry name" value="SPOR"/>
    <property type="match status" value="1"/>
</dbReference>
<sequence length="151" mass="17103">MKKNINYLRTALILTGLLFIGCETGVDVNKSTTKNREVKQEEAVLSGIVDKPMNQVITDTSGQKLSIKKIYSSSAQPGYYLQVGFFERYKPNSAFEKQLHNSGLKFTILDKNGDFYVLVGAYKSYNEAHSKIHMVNSRLHKKSFVVHVLRP</sequence>
<protein>
    <recommendedName>
        <fullName evidence="1">SPOR domain-containing protein</fullName>
    </recommendedName>
</protein>
<dbReference type="GO" id="GO:0042834">
    <property type="term" value="F:peptidoglycan binding"/>
    <property type="evidence" value="ECO:0007669"/>
    <property type="project" value="InterPro"/>
</dbReference>
<proteinExistence type="predicted"/>
<name>A0A1W1BXN1_9ZZZZ</name>
<dbReference type="InterPro" id="IPR036680">
    <property type="entry name" value="SPOR-like_sf"/>
</dbReference>
<dbReference type="EMBL" id="FPHN01000090">
    <property type="protein sequence ID" value="SFV58360.1"/>
    <property type="molecule type" value="Genomic_DNA"/>
</dbReference>
<reference evidence="2" key="1">
    <citation type="submission" date="2016-10" db="EMBL/GenBank/DDBJ databases">
        <authorList>
            <person name="de Groot N.N."/>
        </authorList>
    </citation>
    <scope>NUCLEOTIDE SEQUENCE</scope>
</reference>